<dbReference type="Proteomes" id="UP000176409">
    <property type="component" value="Unassembled WGS sequence"/>
</dbReference>
<accession>A0A1F6AXZ9</accession>
<organism evidence="1 2">
    <name type="scientific">Candidatus Gottesmanbacteria bacterium RIFCSPLOWO2_01_FULL_49_10</name>
    <dbReference type="NCBI Taxonomy" id="1798396"/>
    <lineage>
        <taxon>Bacteria</taxon>
        <taxon>Candidatus Gottesmaniibacteriota</taxon>
    </lineage>
</organism>
<comment type="caution">
    <text evidence="1">The sequence shown here is derived from an EMBL/GenBank/DDBJ whole genome shotgun (WGS) entry which is preliminary data.</text>
</comment>
<dbReference type="EMBL" id="MFJZ01000041">
    <property type="protein sequence ID" value="OGG29546.1"/>
    <property type="molecule type" value="Genomic_DNA"/>
</dbReference>
<dbReference type="Gene3D" id="3.40.50.450">
    <property type="match status" value="1"/>
</dbReference>
<protein>
    <recommendedName>
        <fullName evidence="3">Nucleoside 2-deoxyribosyltransferase</fullName>
    </recommendedName>
</protein>
<reference evidence="1 2" key="1">
    <citation type="journal article" date="2016" name="Nat. Commun.">
        <title>Thousands of microbial genomes shed light on interconnected biogeochemical processes in an aquifer system.</title>
        <authorList>
            <person name="Anantharaman K."/>
            <person name="Brown C.T."/>
            <person name="Hug L.A."/>
            <person name="Sharon I."/>
            <person name="Castelle C.J."/>
            <person name="Probst A.J."/>
            <person name="Thomas B.C."/>
            <person name="Singh A."/>
            <person name="Wilkins M.J."/>
            <person name="Karaoz U."/>
            <person name="Brodie E.L."/>
            <person name="Williams K.H."/>
            <person name="Hubbard S.S."/>
            <person name="Banfield J.F."/>
        </authorList>
    </citation>
    <scope>NUCLEOTIDE SEQUENCE [LARGE SCALE GENOMIC DNA]</scope>
</reference>
<dbReference type="SUPFAM" id="SSF52309">
    <property type="entry name" value="N-(deoxy)ribosyltransferase-like"/>
    <property type="match status" value="1"/>
</dbReference>
<name>A0A1F6AXZ9_9BACT</name>
<gene>
    <name evidence="1" type="ORF">A2973_03910</name>
</gene>
<evidence type="ECO:0000313" key="1">
    <source>
        <dbReference type="EMBL" id="OGG29546.1"/>
    </source>
</evidence>
<evidence type="ECO:0008006" key="3">
    <source>
        <dbReference type="Google" id="ProtNLM"/>
    </source>
</evidence>
<evidence type="ECO:0000313" key="2">
    <source>
        <dbReference type="Proteomes" id="UP000176409"/>
    </source>
</evidence>
<sequence length="194" mass="22842">MYICMTVFYTASYYGKKTYQKHYDLVRTMIKRFKVELISPEEGNYQSVLDSGTAATMTDPFMRHYESIRQGIHTADCTIIEGSYQDFQLGHEATLAIMEKKPVLVLSTHEDFSKKINHDYFFGARYTPQTIEGTIQNFFVKVREFSQSRRFNMFLYTSQVEHLESMGKKYDMNMSEYIRRLINLDRRSARMSAA</sequence>
<proteinExistence type="predicted"/>
<dbReference type="AlphaFoldDB" id="A0A1F6AXZ9"/>